<evidence type="ECO:0000256" key="5">
    <source>
        <dbReference type="SAM" id="MobiDB-lite"/>
    </source>
</evidence>
<dbReference type="EC" id="6.5.1.1" evidence="2"/>
<dbReference type="PANTHER" id="PTHR45674">
    <property type="entry name" value="DNA LIGASE 1/3 FAMILY MEMBER"/>
    <property type="match status" value="1"/>
</dbReference>
<dbReference type="Pfam" id="PF01068">
    <property type="entry name" value="DNA_ligase_A_M"/>
    <property type="match status" value="1"/>
</dbReference>
<dbReference type="NCBIfam" id="TIGR02779">
    <property type="entry name" value="NHEJ_ligase_lig"/>
    <property type="match status" value="1"/>
</dbReference>
<feature type="compositionally biased region" description="Pro residues" evidence="5">
    <location>
        <begin position="314"/>
        <end position="324"/>
    </location>
</feature>
<evidence type="ECO:0000256" key="4">
    <source>
        <dbReference type="ARBA" id="ARBA00034003"/>
    </source>
</evidence>
<dbReference type="SUPFAM" id="SSF50249">
    <property type="entry name" value="Nucleic acid-binding proteins"/>
    <property type="match status" value="1"/>
</dbReference>
<dbReference type="InterPro" id="IPR050191">
    <property type="entry name" value="ATP-dep_DNA_ligase"/>
</dbReference>
<dbReference type="Proteomes" id="UP001589750">
    <property type="component" value="Unassembled WGS sequence"/>
</dbReference>
<evidence type="ECO:0000259" key="6">
    <source>
        <dbReference type="PROSITE" id="PS50160"/>
    </source>
</evidence>
<dbReference type="CDD" id="cd07906">
    <property type="entry name" value="Adenylation_DNA_ligase_LigD_LigC"/>
    <property type="match status" value="1"/>
</dbReference>
<proteinExistence type="inferred from homology"/>
<dbReference type="SUPFAM" id="SSF56091">
    <property type="entry name" value="DNA ligase/mRNA capping enzyme, catalytic domain"/>
    <property type="match status" value="1"/>
</dbReference>
<evidence type="ECO:0000256" key="2">
    <source>
        <dbReference type="ARBA" id="ARBA00012727"/>
    </source>
</evidence>
<dbReference type="InterPro" id="IPR014146">
    <property type="entry name" value="LigD_ligase_dom"/>
</dbReference>
<dbReference type="RefSeq" id="WP_140011481.1">
    <property type="nucleotide sequence ID" value="NZ_JBHMDG010000009.1"/>
</dbReference>
<comment type="caution">
    <text evidence="7">The sequence shown here is derived from an EMBL/GenBank/DDBJ whole genome shotgun (WGS) entry which is preliminary data.</text>
</comment>
<dbReference type="EMBL" id="JBHMDG010000009">
    <property type="protein sequence ID" value="MFB9312923.1"/>
    <property type="molecule type" value="Genomic_DNA"/>
</dbReference>
<keyword evidence="8" id="KW-1185">Reference proteome</keyword>
<accession>A0ABV5K847</accession>
<feature type="region of interest" description="Disordered" evidence="5">
    <location>
        <begin position="301"/>
        <end position="324"/>
    </location>
</feature>
<feature type="domain" description="ATP-dependent DNA ligase family profile" evidence="6">
    <location>
        <begin position="112"/>
        <end position="245"/>
    </location>
</feature>
<dbReference type="Gene3D" id="3.30.470.30">
    <property type="entry name" value="DNA ligase/mRNA capping enzyme"/>
    <property type="match status" value="1"/>
</dbReference>
<name>A0ABV5K847_9ACTN</name>
<keyword evidence="3 7" id="KW-0436">Ligase</keyword>
<evidence type="ECO:0000256" key="3">
    <source>
        <dbReference type="ARBA" id="ARBA00022598"/>
    </source>
</evidence>
<protein>
    <recommendedName>
        <fullName evidence="2">DNA ligase (ATP)</fullName>
        <ecNumber evidence="2">6.5.1.1</ecNumber>
    </recommendedName>
</protein>
<dbReference type="GO" id="GO:0016874">
    <property type="term" value="F:ligase activity"/>
    <property type="evidence" value="ECO:0007669"/>
    <property type="project" value="UniProtKB-KW"/>
</dbReference>
<evidence type="ECO:0000313" key="7">
    <source>
        <dbReference type="EMBL" id="MFB9312923.1"/>
    </source>
</evidence>
<dbReference type="InterPro" id="IPR012340">
    <property type="entry name" value="NA-bd_OB-fold"/>
</dbReference>
<evidence type="ECO:0000313" key="8">
    <source>
        <dbReference type="Proteomes" id="UP001589750"/>
    </source>
</evidence>
<evidence type="ECO:0000256" key="1">
    <source>
        <dbReference type="ARBA" id="ARBA00007572"/>
    </source>
</evidence>
<dbReference type="InterPro" id="IPR012309">
    <property type="entry name" value="DNA_ligase_ATP-dep_C"/>
</dbReference>
<dbReference type="CDD" id="cd07971">
    <property type="entry name" value="OBF_DNA_ligase_LigD"/>
    <property type="match status" value="1"/>
</dbReference>
<dbReference type="Gene3D" id="2.40.50.140">
    <property type="entry name" value="Nucleic acid-binding proteins"/>
    <property type="match status" value="1"/>
</dbReference>
<dbReference type="InterPro" id="IPR012310">
    <property type="entry name" value="DNA_ligase_ATP-dep_cent"/>
</dbReference>
<dbReference type="Gene3D" id="3.30.1490.70">
    <property type="match status" value="1"/>
</dbReference>
<dbReference type="Pfam" id="PF04679">
    <property type="entry name" value="DNA_ligase_A_C"/>
    <property type="match status" value="1"/>
</dbReference>
<organism evidence="7 8">
    <name type="scientific">Nocardioides plantarum</name>
    <dbReference type="NCBI Taxonomy" id="29299"/>
    <lineage>
        <taxon>Bacteria</taxon>
        <taxon>Bacillati</taxon>
        <taxon>Actinomycetota</taxon>
        <taxon>Actinomycetes</taxon>
        <taxon>Propionibacteriales</taxon>
        <taxon>Nocardioidaceae</taxon>
        <taxon>Nocardioides</taxon>
    </lineage>
</organism>
<dbReference type="PANTHER" id="PTHR45674:SF4">
    <property type="entry name" value="DNA LIGASE 1"/>
    <property type="match status" value="1"/>
</dbReference>
<gene>
    <name evidence="7" type="primary">ligD</name>
    <name evidence="7" type="ORF">ACFFRI_07700</name>
</gene>
<dbReference type="PROSITE" id="PS50160">
    <property type="entry name" value="DNA_LIGASE_A3"/>
    <property type="match status" value="1"/>
</dbReference>
<comment type="catalytic activity">
    <reaction evidence="4">
        <text>ATP + (deoxyribonucleotide)n-3'-hydroxyl + 5'-phospho-(deoxyribonucleotide)m = (deoxyribonucleotide)n+m + AMP + diphosphate.</text>
        <dbReference type="EC" id="6.5.1.1"/>
    </reaction>
</comment>
<reference evidence="7 8" key="1">
    <citation type="submission" date="2024-09" db="EMBL/GenBank/DDBJ databases">
        <authorList>
            <person name="Sun Q."/>
            <person name="Mori K."/>
        </authorList>
    </citation>
    <scope>NUCLEOTIDE SEQUENCE [LARGE SCALE GENOMIC DNA]</scope>
    <source>
        <strain evidence="7 8">JCM 9626</strain>
    </source>
</reference>
<comment type="similarity">
    <text evidence="1">Belongs to the ATP-dependent DNA ligase family.</text>
</comment>
<sequence length="324" mass="36071">MRPMLATHGDHVPPGEEWAHEVKWDGMRILADSAAYGDRGRYRLTSRNENDVTSAWPDVAEGLREMRGLRRRDLLVDGEIISLNDAGLPDFRVLQERMHVRRATSVQRLVTTVPVTFMVFDLLRLDGDDLTREPLATRRARLAEVLEGSPWQVPASYDDGAMLLEATRQQGLEGIVSKRLSSPYRPGERSPHWLKFAHRFRVSYVVGGWRPQEGTTDRLASLLVGEMTSDGPVFRGRVGSGVGPRQSRALAEAVAGLTRAASPFVDEVPRVDASGTTWIEPVLVVDVESHGRGLSRLRQPSYQGVRTDLTPDDLIPPRPTSEDP</sequence>